<dbReference type="InterPro" id="IPR017871">
    <property type="entry name" value="ABC_transporter-like_CS"/>
</dbReference>
<dbReference type="GO" id="GO:0005524">
    <property type="term" value="F:ATP binding"/>
    <property type="evidence" value="ECO:0007669"/>
    <property type="project" value="UniProtKB-KW"/>
</dbReference>
<dbReference type="CDD" id="cd03250">
    <property type="entry name" value="ABCC_MRP_domain1"/>
    <property type="match status" value="1"/>
</dbReference>
<evidence type="ECO:0000256" key="10">
    <source>
        <dbReference type="ARBA" id="ARBA00022840"/>
    </source>
</evidence>
<dbReference type="NCBIfam" id="TIGR00957">
    <property type="entry name" value="MRP_assoc_pro"/>
    <property type="match status" value="1"/>
</dbReference>
<feature type="domain" description="ABC transporter" evidence="17">
    <location>
        <begin position="662"/>
        <end position="884"/>
    </location>
</feature>
<feature type="transmembrane region" description="Helical" evidence="16">
    <location>
        <begin position="1105"/>
        <end position="1125"/>
    </location>
</feature>
<dbReference type="InterPro" id="IPR011527">
    <property type="entry name" value="ABC1_TM_dom"/>
</dbReference>
<keyword evidence="13 16" id="KW-0472">Membrane</keyword>
<comment type="catalytic activity">
    <reaction evidence="15">
        <text>leukotriene C4(in) + ATP + H2O = leukotriene C4(out) + ADP + phosphate + H(+)</text>
        <dbReference type="Rhea" id="RHEA:38963"/>
        <dbReference type="ChEBI" id="CHEBI:15377"/>
        <dbReference type="ChEBI" id="CHEBI:15378"/>
        <dbReference type="ChEBI" id="CHEBI:30616"/>
        <dbReference type="ChEBI" id="CHEBI:43474"/>
        <dbReference type="ChEBI" id="CHEBI:57973"/>
        <dbReference type="ChEBI" id="CHEBI:456216"/>
    </reaction>
    <physiologicalReaction direction="left-to-right" evidence="15">
        <dbReference type="Rhea" id="RHEA:38964"/>
    </physiologicalReaction>
</comment>
<evidence type="ECO:0000256" key="2">
    <source>
        <dbReference type="ARBA" id="ARBA00004651"/>
    </source>
</evidence>
<dbReference type="FunFam" id="1.20.1560.10:FF:000001">
    <property type="entry name" value="ATP-binding cassette subfamily C member 1"/>
    <property type="match status" value="1"/>
</dbReference>
<dbReference type="FunFam" id="3.40.50.300:FF:000293">
    <property type="entry name" value="ATP binding cassette subfamily C member 1"/>
    <property type="match status" value="1"/>
</dbReference>
<dbReference type="Bgee" id="ENSXETG00000026360">
    <property type="expression patterns" value="Expressed in mesonephros and 9 other cell types or tissues"/>
</dbReference>
<organism evidence="19">
    <name type="scientific">Xenopus tropicalis</name>
    <name type="common">Western clawed frog</name>
    <name type="synonym">Silurana tropicalis</name>
    <dbReference type="NCBI Taxonomy" id="8364"/>
    <lineage>
        <taxon>Eukaryota</taxon>
        <taxon>Metazoa</taxon>
        <taxon>Chordata</taxon>
        <taxon>Craniata</taxon>
        <taxon>Vertebrata</taxon>
        <taxon>Euteleostomi</taxon>
        <taxon>Amphibia</taxon>
        <taxon>Batrachia</taxon>
        <taxon>Anura</taxon>
        <taxon>Pipoidea</taxon>
        <taxon>Pipidae</taxon>
        <taxon>Xenopodinae</taxon>
        <taxon>Xenopus</taxon>
        <taxon>Silurana</taxon>
    </lineage>
</organism>
<keyword evidence="6" id="KW-0926">Vacuole</keyword>
<dbReference type="GO" id="GO:0016887">
    <property type="term" value="F:ATP hydrolysis activity"/>
    <property type="evidence" value="ECO:0007669"/>
    <property type="project" value="InterPro"/>
</dbReference>
<dbReference type="GO" id="GO:0005886">
    <property type="term" value="C:plasma membrane"/>
    <property type="evidence" value="ECO:0007669"/>
    <property type="project" value="UniProtKB-SubCell"/>
</dbReference>
<feature type="transmembrane region" description="Helical" evidence="16">
    <location>
        <begin position="193"/>
        <end position="212"/>
    </location>
</feature>
<keyword evidence="5" id="KW-1003">Cell membrane</keyword>
<keyword evidence="4" id="KW-0813">Transport</keyword>
<reference evidence="19" key="1">
    <citation type="journal article" date="2010" name="Science">
        <title>The genome of the Western clawed frog Xenopus tropicalis.</title>
        <authorList>
            <person name="Hellsten U."/>
            <person name="Harland R.M."/>
            <person name="Gilchrist M.J."/>
            <person name="Hendrix D."/>
            <person name="Jurka J."/>
            <person name="Kapitonov V."/>
            <person name="Ovcharenko I."/>
            <person name="Putnam N.H."/>
            <person name="Shu S."/>
            <person name="Taher L."/>
            <person name="Blitz I.L."/>
            <person name="Blumberg B."/>
            <person name="Dichmann D.S."/>
            <person name="Dubchak I."/>
            <person name="Amaya E."/>
            <person name="Detter J.C."/>
            <person name="Fletcher R."/>
            <person name="Gerhard D.S."/>
            <person name="Goodstein D."/>
            <person name="Graves T."/>
            <person name="Grigoriev I.V."/>
            <person name="Grimwood J."/>
            <person name="Kawashima T."/>
            <person name="Lindquist E."/>
            <person name="Lucas S.M."/>
            <person name="Mead P.E."/>
            <person name="Mitros T."/>
            <person name="Ogino H."/>
            <person name="Ohta Y."/>
            <person name="Poliakov A.V."/>
            <person name="Pollet N."/>
            <person name="Robert J."/>
            <person name="Salamov A."/>
            <person name="Sater A.K."/>
            <person name="Schmutz J."/>
            <person name="Terry A."/>
            <person name="Vize P.D."/>
            <person name="Warren W.C."/>
            <person name="Wells D."/>
            <person name="Wills A."/>
            <person name="Wilson R.K."/>
            <person name="Zimmerman L.B."/>
            <person name="Zorn A.M."/>
            <person name="Grainger R."/>
            <person name="Grammer T."/>
            <person name="Khokha M.K."/>
            <person name="Richardson P.M."/>
            <person name="Rokhsar D.S."/>
        </authorList>
    </citation>
    <scope>NUCLEOTIDE SEQUENCE [LARGE SCALE GENOMIC DNA]</scope>
    <source>
        <strain evidence="19">Nigerian</strain>
    </source>
</reference>
<dbReference type="InterPro" id="IPR009057">
    <property type="entry name" value="Homeodomain-like_sf"/>
</dbReference>
<dbReference type="InParanoid" id="A0A6I8QYY6"/>
<evidence type="ECO:0000256" key="15">
    <source>
        <dbReference type="ARBA" id="ARBA00047523"/>
    </source>
</evidence>
<dbReference type="GeneTree" id="ENSGT00940000157145"/>
<comment type="similarity">
    <text evidence="3">Belongs to the ABC transporter superfamily. ABCC family. Conjugate transporter (TC 3.A.1.208) subfamily.</text>
</comment>
<feature type="transmembrane region" description="Helical" evidence="16">
    <location>
        <begin position="1196"/>
        <end position="1212"/>
    </location>
</feature>
<evidence type="ECO:0000259" key="17">
    <source>
        <dbReference type="PROSITE" id="PS50893"/>
    </source>
</evidence>
<dbReference type="Gene3D" id="1.10.10.10">
    <property type="entry name" value="Winged helix-like DNA-binding domain superfamily/Winged helix DNA-binding domain"/>
    <property type="match status" value="1"/>
</dbReference>
<keyword evidence="7 16" id="KW-0812">Transmembrane</keyword>
<feature type="transmembrane region" description="Helical" evidence="16">
    <location>
        <begin position="156"/>
        <end position="173"/>
    </location>
</feature>
<dbReference type="InterPro" id="IPR050173">
    <property type="entry name" value="ABC_transporter_C-like"/>
</dbReference>
<dbReference type="InterPro" id="IPR003593">
    <property type="entry name" value="AAA+_ATPase"/>
</dbReference>
<feature type="transmembrane region" description="Helical" evidence="16">
    <location>
        <begin position="123"/>
        <end position="144"/>
    </location>
</feature>
<dbReference type="EC" id="7.6.2.3" evidence="14"/>
<dbReference type="SUPFAM" id="SSF52540">
    <property type="entry name" value="P-loop containing nucleoside triphosphate hydrolases"/>
    <property type="match status" value="2"/>
</dbReference>
<dbReference type="InterPro" id="IPR036388">
    <property type="entry name" value="WH-like_DNA-bd_sf"/>
</dbReference>
<feature type="transmembrane region" description="Helical" evidence="16">
    <location>
        <begin position="484"/>
        <end position="506"/>
    </location>
</feature>
<dbReference type="InterPro" id="IPR036640">
    <property type="entry name" value="ABC1_TM_sf"/>
</dbReference>
<feature type="domain" description="ABC transmembrane type-1" evidence="18">
    <location>
        <begin position="967"/>
        <end position="1247"/>
    </location>
</feature>
<feature type="domain" description="ABC transmembrane type-1" evidence="18">
    <location>
        <begin position="345"/>
        <end position="627"/>
    </location>
</feature>
<dbReference type="GO" id="GO:0000323">
    <property type="term" value="C:lytic vacuole"/>
    <property type="evidence" value="ECO:0007669"/>
    <property type="project" value="UniProtKB-ARBA"/>
</dbReference>
<feature type="transmembrane region" description="Helical" evidence="16">
    <location>
        <begin position="340"/>
        <end position="360"/>
    </location>
</feature>
<evidence type="ECO:0000313" key="19">
    <source>
        <dbReference type="Ensembl" id="ENSXETP00000077483"/>
    </source>
</evidence>
<feature type="domain" description="ABC transporter" evidence="17">
    <location>
        <begin position="1284"/>
        <end position="1518"/>
    </location>
</feature>
<evidence type="ECO:0000256" key="6">
    <source>
        <dbReference type="ARBA" id="ARBA00022554"/>
    </source>
</evidence>
<sequence>MPRSKEIQEQMRTKVIEIYQSGKGYKAISKALGLQRTTVRAIIHKWQKHGTVVNLPRSGGPTKITPRAQRQLIREATKDPRTTSKELQASLASIKCLGALLVLVCYTELFYTVWNMTHNVRQAPVFLISPLILGSSMLLATCIIQYERMQGVRSSALLLFFWLLALLCATFQLRTKITTAISEAPQIDKLRYTLFVLYFVFVLAQSVLCTFNDDPPFFSNLKKESNPCPVSESSFLSKVTFSWFTEIMFRGYKQPLKAEDVWSLRKSDTAEEILTLFSKGVEKECKKANLLKEPTRFSPSTLDNDMWISQTEKSEIELLLKNQHIQLSQKTLLKVIMRSFGLYFLLSALLMTFYTAFLFISPLLVRLLLQLLKDPSAPSWQGFLVAVFLFICPCCQSLFLHQHDYICYVIGMRLRAAIVGTVYKKALMISSAGRKESSAGEIVNLISTDVQKLMDLATCVNYMWSAPVTIIVAMYFLWQTLGIAVLAGVAVFILNLPFMTVFAVIIKRVQEQQMKQKDGRIKIISEILQGIKVLKLYAWENAFMKKVTEFRLMELKAVKTGALLLSGALAVFVASPFWVSLTMFGVFLALDEKNILDAEKAFVTIILLNILRIPLRMFPMAITLFAQSSVSLKRMVKFFSAEELEPESVDINDSLSKHAITIRHGTFTWSSSEPPCLQSINIGIPQGTLVAVVGQVGCGKTSLLSALLGEMEKVEGQVSLMSSVAYVPQQTWIPNATFKENVLFGRKMEKCWYDQVVQACALLPDLKILSGGENTEIGEKGVNLSGGQKQRISIARAVYRNCDVYLLDDPLSAVDAHVGQHLFEQVIGPSGLLKDKTRVLVTHGVSFLPQMDMIIVMSDGRVSEVGTYNELLQKNGAFSEFLNTYARKSVVFEESYEEQTPNSIQGAMKMKGKHSARNDTDNETDDVANEIEADAGKLTEADVALTGRVKLSVYLEYCKIMGKWYLLISALFFIVQQAASLSYNYWIGLWADDPPVNGTQQHTSLRLGVYSFLGVMQALSIFAASSTIIVGGVSVSRQLHSRLLYSILRCPLSFFERTPSGNLTNRFAKEMDIIDNTVPQVLMLFIIMMLTIAEILLVISIATPLAAVAFIPLGLLYFFLQRFYVASSRQLKRLDAVSKSPLYTHFNESLQGVYVIRAFREQERFIQDNNMRLNMNQRFYFCSFVANRWLSVRCDFLSNFIVFTVAIVGVLFRDNITPGLVGLAVVNSLRLTGVLKEAVHVATDMETNSVSVERVKEYCDAEPEAPWTSDNASDLSNWPSKGKIEFQNYGLRYRPDLDLALKNVTASIQQGEKVGIVGRTGAGKSSLTLGLFRILEPATGRICIDEKDISELGLHELRSKITIIPQDPVLFSGTLRMNLDPFDNYSDNDIWVALQLAHLKVFASGLPEGLSYICTEGGENLSVGQRQLVCLARALLRKTKILVLDEATAAVDLETDDLIQNTIRKEFEDCTIITIAHRLNTIMDYTRVVVFDKGEIVEFDTPATLLENKGLFYSMARDANII</sequence>
<evidence type="ECO:0000256" key="1">
    <source>
        <dbReference type="ARBA" id="ARBA00004128"/>
    </source>
</evidence>
<dbReference type="PROSITE" id="PS00211">
    <property type="entry name" value="ABC_TRANSPORTER_1"/>
    <property type="match status" value="2"/>
</dbReference>
<dbReference type="Xenbase" id="XB-GENE-6465366">
    <property type="gene designation" value="abcc6"/>
</dbReference>
<evidence type="ECO:0000256" key="4">
    <source>
        <dbReference type="ARBA" id="ARBA00022448"/>
    </source>
</evidence>
<dbReference type="Pfam" id="PF00664">
    <property type="entry name" value="ABC_membrane"/>
    <property type="match status" value="2"/>
</dbReference>
<dbReference type="Pfam" id="PF00005">
    <property type="entry name" value="ABC_tran"/>
    <property type="match status" value="2"/>
</dbReference>
<evidence type="ECO:0000256" key="9">
    <source>
        <dbReference type="ARBA" id="ARBA00022741"/>
    </source>
</evidence>
<keyword evidence="12 16" id="KW-1133">Transmembrane helix</keyword>
<evidence type="ECO:0000259" key="18">
    <source>
        <dbReference type="PROSITE" id="PS50929"/>
    </source>
</evidence>
<evidence type="ECO:0000256" key="7">
    <source>
        <dbReference type="ARBA" id="ARBA00022692"/>
    </source>
</evidence>
<dbReference type="SUPFAM" id="SSF46689">
    <property type="entry name" value="Homeodomain-like"/>
    <property type="match status" value="1"/>
</dbReference>
<gene>
    <name evidence="19" type="primary">abcc6</name>
</gene>
<feature type="transmembrane region" description="Helical" evidence="16">
    <location>
        <begin position="561"/>
        <end position="590"/>
    </location>
</feature>
<feature type="transmembrane region" description="Helical" evidence="16">
    <location>
        <begin position="1081"/>
        <end position="1099"/>
    </location>
</feature>
<dbReference type="InterPro" id="IPR003439">
    <property type="entry name" value="ABC_transporter-like_ATP-bd"/>
</dbReference>
<dbReference type="Gene3D" id="3.40.50.300">
    <property type="entry name" value="P-loop containing nucleotide triphosphate hydrolases"/>
    <property type="match status" value="2"/>
</dbReference>
<dbReference type="InterPro" id="IPR057667">
    <property type="entry name" value="HTH_SB"/>
</dbReference>
<dbReference type="PANTHER" id="PTHR24223:SF457">
    <property type="entry name" value="ABC-TYPE GLUTATHIONE-S-CONJUGATE TRANSPORTER"/>
    <property type="match status" value="1"/>
</dbReference>
<feature type="transmembrane region" description="Helical" evidence="16">
    <location>
        <begin position="1007"/>
        <end position="1033"/>
    </location>
</feature>
<dbReference type="PANTHER" id="PTHR24223">
    <property type="entry name" value="ATP-BINDING CASSETTE SUB-FAMILY C"/>
    <property type="match status" value="1"/>
</dbReference>
<evidence type="ECO:0000256" key="3">
    <source>
        <dbReference type="ARBA" id="ARBA00009726"/>
    </source>
</evidence>
<dbReference type="PROSITE" id="PS50929">
    <property type="entry name" value="ABC_TM1F"/>
    <property type="match status" value="2"/>
</dbReference>
<feature type="transmembrane region" description="Helical" evidence="16">
    <location>
        <begin position="91"/>
        <end position="111"/>
    </location>
</feature>
<dbReference type="CDD" id="cd03244">
    <property type="entry name" value="ABCC_MRP_domain2"/>
    <property type="match status" value="1"/>
</dbReference>
<evidence type="ECO:0000256" key="5">
    <source>
        <dbReference type="ARBA" id="ARBA00022475"/>
    </source>
</evidence>
<protein>
    <recommendedName>
        <fullName evidence="14">ABC-type glutathione-S-conjugate transporter</fullName>
        <ecNumber evidence="14">7.6.2.3</ecNumber>
    </recommendedName>
</protein>
<feature type="transmembrane region" description="Helical" evidence="16">
    <location>
        <begin position="459"/>
        <end position="478"/>
    </location>
</feature>
<keyword evidence="8" id="KW-0677">Repeat</keyword>
<feature type="transmembrane region" description="Helical" evidence="16">
    <location>
        <begin position="964"/>
        <end position="987"/>
    </location>
</feature>
<reference evidence="19" key="2">
    <citation type="submission" date="2020-05" db="UniProtKB">
        <authorList>
            <consortium name="Ensembl"/>
        </authorList>
    </citation>
    <scope>IDENTIFICATION</scope>
</reference>
<dbReference type="CDD" id="cd18595">
    <property type="entry name" value="ABC_6TM_MRP1_2_3_6_D1_like"/>
    <property type="match status" value="1"/>
</dbReference>
<dbReference type="Ensembl" id="ENSXETT00000089218">
    <property type="protein sequence ID" value="ENSXETP00000077483"/>
    <property type="gene ID" value="ENSXETG00000026360"/>
</dbReference>
<evidence type="ECO:0000256" key="14">
    <source>
        <dbReference type="ARBA" id="ARBA00024220"/>
    </source>
</evidence>
<dbReference type="PROSITE" id="PS50893">
    <property type="entry name" value="ABC_TRANSPORTER_2"/>
    <property type="match status" value="2"/>
</dbReference>
<dbReference type="Gene3D" id="1.20.1560.10">
    <property type="entry name" value="ABC transporter type 1, transmembrane domain"/>
    <property type="match status" value="2"/>
</dbReference>
<name>A0A6I8QYY6_XENTR</name>
<keyword evidence="10" id="KW-0067">ATP-binding</keyword>
<dbReference type="FunFam" id="3.40.50.300:FF:000074">
    <property type="entry name" value="Multidrug resistance-associated protein 5 isoform 1"/>
    <property type="match status" value="1"/>
</dbReference>
<evidence type="ECO:0000256" key="11">
    <source>
        <dbReference type="ARBA" id="ARBA00022967"/>
    </source>
</evidence>
<evidence type="ECO:0000256" key="12">
    <source>
        <dbReference type="ARBA" id="ARBA00022989"/>
    </source>
</evidence>
<accession>A0A6I8QYY6</accession>
<feature type="transmembrane region" description="Helical" evidence="16">
    <location>
        <begin position="380"/>
        <end position="400"/>
    </location>
</feature>
<keyword evidence="11" id="KW-1278">Translocase</keyword>
<proteinExistence type="inferred from homology"/>
<dbReference type="Pfam" id="PF25787">
    <property type="entry name" value="HTH_SB"/>
    <property type="match status" value="1"/>
</dbReference>
<dbReference type="SMART" id="SM00382">
    <property type="entry name" value="AAA"/>
    <property type="match status" value="2"/>
</dbReference>
<dbReference type="InterPro" id="IPR005292">
    <property type="entry name" value="MRP"/>
</dbReference>
<evidence type="ECO:0000256" key="8">
    <source>
        <dbReference type="ARBA" id="ARBA00022737"/>
    </source>
</evidence>
<feature type="transmembrane region" description="Helical" evidence="16">
    <location>
        <begin position="602"/>
        <end position="626"/>
    </location>
</feature>
<dbReference type="GO" id="GO:0005774">
    <property type="term" value="C:vacuolar membrane"/>
    <property type="evidence" value="ECO:0007669"/>
    <property type="project" value="UniProtKB-SubCell"/>
</dbReference>
<evidence type="ECO:0000256" key="13">
    <source>
        <dbReference type="ARBA" id="ARBA00023136"/>
    </source>
</evidence>
<dbReference type="CDD" id="cd18603">
    <property type="entry name" value="ABC_6TM_MRP1_2_3_6_D2_like"/>
    <property type="match status" value="1"/>
</dbReference>
<dbReference type="FunFam" id="1.20.1560.10:FF:000020">
    <property type="entry name" value="ABC metal ion transporter"/>
    <property type="match status" value="1"/>
</dbReference>
<dbReference type="InterPro" id="IPR027417">
    <property type="entry name" value="P-loop_NTPase"/>
</dbReference>
<keyword evidence="9" id="KW-0547">Nucleotide-binding</keyword>
<evidence type="ECO:0000256" key="16">
    <source>
        <dbReference type="SAM" id="Phobius"/>
    </source>
</evidence>
<dbReference type="SUPFAM" id="SSF90123">
    <property type="entry name" value="ABC transporter transmembrane region"/>
    <property type="match status" value="2"/>
</dbReference>
<dbReference type="GO" id="GO:0015431">
    <property type="term" value="F:ABC-type glutathione S-conjugate transporter activity"/>
    <property type="evidence" value="ECO:0007669"/>
    <property type="project" value="UniProtKB-EC"/>
</dbReference>
<comment type="subcellular location">
    <subcellularLocation>
        <location evidence="2">Cell membrane</location>
        <topology evidence="2">Multi-pass membrane protein</topology>
    </subcellularLocation>
    <subcellularLocation>
        <location evidence="1">Vacuole membrane</location>
        <topology evidence="1">Multi-pass membrane protein</topology>
    </subcellularLocation>
</comment>